<dbReference type="RefSeq" id="WP_183959696.1">
    <property type="nucleotide sequence ID" value="NZ_JACHHP010000001.1"/>
</dbReference>
<dbReference type="AlphaFoldDB" id="A0A7W8D3C0"/>
<keyword evidence="2" id="KW-0808">Transferase</keyword>
<dbReference type="PANTHER" id="PTHR47829">
    <property type="entry name" value="HYDROLASE, PUTATIVE (AFU_ORTHOLOGUE AFUA_1G12880)-RELATED"/>
    <property type="match status" value="1"/>
</dbReference>
<keyword evidence="2" id="KW-0418">Kinase</keyword>
<comment type="caution">
    <text evidence="2">The sequence shown here is derived from an EMBL/GenBank/DDBJ whole genome shotgun (WGS) entry which is preliminary data.</text>
</comment>
<reference evidence="2 3" key="1">
    <citation type="submission" date="2020-08" db="EMBL/GenBank/DDBJ databases">
        <title>Genomic Encyclopedia of Type Strains, Phase IV (KMG-IV): sequencing the most valuable type-strain genomes for metagenomic binning, comparative biology and taxonomic classification.</title>
        <authorList>
            <person name="Goeker M."/>
        </authorList>
    </citation>
    <scope>NUCLEOTIDE SEQUENCE [LARGE SCALE GENOMIC DNA]</scope>
    <source>
        <strain evidence="2 3">DSM 24163</strain>
    </source>
</reference>
<sequence length="357" mass="38980">MHPIDEATAVRRGEELDTTALEAWLLARLPGTHGPLRVAQFPSGFSNLTYLLTLGDLELVLRRAPRGAAARGGHDMGREHRLLSALHPVYPKAPEALAWCEDAAVIGAPFYVMRRVRGVVLRGRVPPGLALDADGFAALSDGFVRELATLHAVDPVAGGLLDFGHGEGYGRRQIEGWTQRYAAARTDDSPDLSPLSEWLAAHLPAENPALLIHNDFKYDNVLLDPETPSRILAVLDWEMATIGDPDYDLGTTLAYWAEPGDPGNLARFGTTHLPGNLDRAGVIAVYERHSGRRVGDPVFLFAYGLFKLAGIMQQIYARYRRGSTDDPRFAGLVHLVRDCGDLAQRAIARDRISALGD</sequence>
<dbReference type="InterPro" id="IPR011009">
    <property type="entry name" value="Kinase-like_dom_sf"/>
</dbReference>
<dbReference type="Proteomes" id="UP000521199">
    <property type="component" value="Unassembled WGS sequence"/>
</dbReference>
<evidence type="ECO:0000259" key="1">
    <source>
        <dbReference type="Pfam" id="PF01636"/>
    </source>
</evidence>
<dbReference type="InterPro" id="IPR041726">
    <property type="entry name" value="ACAD10_11_N"/>
</dbReference>
<keyword evidence="3" id="KW-1185">Reference proteome</keyword>
<dbReference type="InterPro" id="IPR002575">
    <property type="entry name" value="Aminoglycoside_PTrfase"/>
</dbReference>
<dbReference type="InterPro" id="IPR052898">
    <property type="entry name" value="ACAD10-like"/>
</dbReference>
<dbReference type="Gene3D" id="3.90.1200.10">
    <property type="match status" value="1"/>
</dbReference>
<dbReference type="GO" id="GO:0016301">
    <property type="term" value="F:kinase activity"/>
    <property type="evidence" value="ECO:0007669"/>
    <property type="project" value="UniProtKB-KW"/>
</dbReference>
<dbReference type="Pfam" id="PF01636">
    <property type="entry name" value="APH"/>
    <property type="match status" value="1"/>
</dbReference>
<dbReference type="CDD" id="cd05154">
    <property type="entry name" value="ACAD10_11_N-like"/>
    <property type="match status" value="1"/>
</dbReference>
<evidence type="ECO:0000313" key="3">
    <source>
        <dbReference type="Proteomes" id="UP000521199"/>
    </source>
</evidence>
<dbReference type="Gene3D" id="3.30.200.20">
    <property type="entry name" value="Phosphorylase Kinase, domain 1"/>
    <property type="match status" value="1"/>
</dbReference>
<proteinExistence type="predicted"/>
<feature type="domain" description="Aminoglycoside phosphotransferase" evidence="1">
    <location>
        <begin position="38"/>
        <end position="273"/>
    </location>
</feature>
<accession>A0A7W8D3C0</accession>
<organism evidence="2 3">
    <name type="scientific">Chiayiivirga flava</name>
    <dbReference type="NCBI Taxonomy" id="659595"/>
    <lineage>
        <taxon>Bacteria</taxon>
        <taxon>Pseudomonadati</taxon>
        <taxon>Pseudomonadota</taxon>
        <taxon>Gammaproteobacteria</taxon>
        <taxon>Lysobacterales</taxon>
        <taxon>Lysobacteraceae</taxon>
        <taxon>Chiayiivirga</taxon>
    </lineage>
</organism>
<dbReference type="EMBL" id="JACHHP010000001">
    <property type="protein sequence ID" value="MBB5207175.1"/>
    <property type="molecule type" value="Genomic_DNA"/>
</dbReference>
<evidence type="ECO:0000313" key="2">
    <source>
        <dbReference type="EMBL" id="MBB5207175.1"/>
    </source>
</evidence>
<dbReference type="PANTHER" id="PTHR47829:SF1">
    <property type="entry name" value="HAD FAMILY PHOSPHATASE"/>
    <property type="match status" value="1"/>
</dbReference>
<name>A0A7W8D3C0_9GAMM</name>
<protein>
    <submittedName>
        <fullName evidence="2">Aminoglycoside phosphotransferase (APT) family kinase protein</fullName>
    </submittedName>
</protein>
<dbReference type="SUPFAM" id="SSF56112">
    <property type="entry name" value="Protein kinase-like (PK-like)"/>
    <property type="match status" value="1"/>
</dbReference>
<gene>
    <name evidence="2" type="ORF">HNQ52_000691</name>
</gene>